<feature type="domain" description="ABC3 transporter permease C-terminal" evidence="7">
    <location>
        <begin position="684"/>
        <end position="784"/>
    </location>
</feature>
<dbReference type="Proteomes" id="UP000192796">
    <property type="component" value="Unassembled WGS sequence"/>
</dbReference>
<evidence type="ECO:0000256" key="6">
    <source>
        <dbReference type="SAM" id="Phobius"/>
    </source>
</evidence>
<evidence type="ECO:0000259" key="7">
    <source>
        <dbReference type="Pfam" id="PF02687"/>
    </source>
</evidence>
<dbReference type="PANTHER" id="PTHR30572">
    <property type="entry name" value="MEMBRANE COMPONENT OF TRANSPORTER-RELATED"/>
    <property type="match status" value="1"/>
</dbReference>
<dbReference type="GO" id="GO:0022857">
    <property type="term" value="F:transmembrane transporter activity"/>
    <property type="evidence" value="ECO:0007669"/>
    <property type="project" value="TreeGrafter"/>
</dbReference>
<feature type="transmembrane region" description="Helical" evidence="6">
    <location>
        <begin position="289"/>
        <end position="311"/>
    </location>
</feature>
<dbReference type="AlphaFoldDB" id="A0A1V9FWA9"/>
<name>A0A1V9FWA9_9BACT</name>
<dbReference type="PANTHER" id="PTHR30572:SF18">
    <property type="entry name" value="ABC-TYPE MACROLIDE FAMILY EXPORT SYSTEM PERMEASE COMPONENT 2"/>
    <property type="match status" value="1"/>
</dbReference>
<keyword evidence="3 6" id="KW-0812">Transmembrane</keyword>
<dbReference type="RefSeq" id="WP_081148437.1">
    <property type="nucleotide sequence ID" value="NZ_LVYD01000049.1"/>
</dbReference>
<dbReference type="STRING" id="1703345.A3860_26860"/>
<dbReference type="InterPro" id="IPR025857">
    <property type="entry name" value="MacB_PCD"/>
</dbReference>
<comment type="caution">
    <text evidence="9">The sequence shown here is derived from an EMBL/GenBank/DDBJ whole genome shotgun (WGS) entry which is preliminary data.</text>
</comment>
<gene>
    <name evidence="9" type="ORF">A3860_26860</name>
</gene>
<feature type="transmembrane region" description="Helical" evidence="6">
    <location>
        <begin position="764"/>
        <end position="787"/>
    </location>
</feature>
<dbReference type="GO" id="GO:0005886">
    <property type="term" value="C:plasma membrane"/>
    <property type="evidence" value="ECO:0007669"/>
    <property type="project" value="UniProtKB-SubCell"/>
</dbReference>
<feature type="domain" description="MacB-like periplasmic core" evidence="8">
    <location>
        <begin position="20"/>
        <end position="247"/>
    </location>
</feature>
<evidence type="ECO:0000256" key="3">
    <source>
        <dbReference type="ARBA" id="ARBA00022692"/>
    </source>
</evidence>
<evidence type="ECO:0000259" key="8">
    <source>
        <dbReference type="Pfam" id="PF12704"/>
    </source>
</evidence>
<evidence type="ECO:0000256" key="5">
    <source>
        <dbReference type="ARBA" id="ARBA00023136"/>
    </source>
</evidence>
<evidence type="ECO:0000256" key="4">
    <source>
        <dbReference type="ARBA" id="ARBA00022989"/>
    </source>
</evidence>
<evidence type="ECO:0000256" key="1">
    <source>
        <dbReference type="ARBA" id="ARBA00004651"/>
    </source>
</evidence>
<sequence>MLKNYFIVAVRHLTRHKLFSTINILCLGVGIAFTMLIGNYVIQEKKVNLFLRHAENQYLIKSKWKVANMGIDITTIAPLAKALKENYPALVENYYRFNPFTIVASAGEKHFKANVSICDTSLVSMYGFKLLQGDPQHAFTNNSSAIISRNFALKLFGTTNAINKTITVTGTANKQDFIVSAVLETMPYNTVNQIVDKDGYDVFVPFERNRMFLAGNNYFDDWNNFYIVGMIELKPGVSPRDMAAPVNQLLNTRLPANLKGLLQVELVNLNDYYLKDHNGGAAQQMTTTLLLVAGFIILMAIINFVNISIGTSTYRLKEIGLRKVFGSARRQLIIQYLVESILLTCIATILSLFIYEGIRPFFNQLLNTHIEPVWQFSKTQAGWLLLFVTGLGLMAGLYPALVLASANIIHAVKGKIDMARGGLLLRKTLLVVQFTLAVFVFISALTVSKQVTYFFNKDLGYNKEQLLVITAFPKQWDSAGVLKMEAIRDGLLQSGVVKSASMAFEVPDRVPPVTTDLFPQGGDKKPIVVPTIAADQYYAATYGLTIKEGAFLQNNPGTPTQCEMVLNETAVKALRLTAPVGSIVRMPNGFNCKVVGVVKDFNVTSLQQAIGPLAFVPTRVTRSYRYLTVKLNTADLGNAINTVKKKWRELSPNSPFEYTFMDDRFQSLFEAELQLKKATRLATALNLFIVFMGLFGVVAFTLARRTREIAVRKVLGAGVKNIIGLFFRDYAPLIVIANFIAWPLAYMTTDHWLQHYAYRIQQDLIPYITVAMVITIATFVFISVQCYKTAVRNPVKSLRTD</sequence>
<feature type="domain" description="ABC3 transporter permease C-terminal" evidence="7">
    <location>
        <begin position="291"/>
        <end position="407"/>
    </location>
</feature>
<proteinExistence type="predicted"/>
<dbReference type="InterPro" id="IPR003838">
    <property type="entry name" value="ABC3_permease_C"/>
</dbReference>
<dbReference type="EMBL" id="LVYD01000049">
    <property type="protein sequence ID" value="OQP62635.1"/>
    <property type="molecule type" value="Genomic_DNA"/>
</dbReference>
<dbReference type="InterPro" id="IPR050250">
    <property type="entry name" value="Macrolide_Exporter_MacB"/>
</dbReference>
<keyword evidence="2" id="KW-1003">Cell membrane</keyword>
<feature type="transmembrane region" description="Helical" evidence="6">
    <location>
        <begin position="429"/>
        <end position="447"/>
    </location>
</feature>
<feature type="transmembrane region" description="Helical" evidence="6">
    <location>
        <begin position="383"/>
        <end position="409"/>
    </location>
</feature>
<dbReference type="Pfam" id="PF12704">
    <property type="entry name" value="MacB_PCD"/>
    <property type="match status" value="2"/>
</dbReference>
<accession>A0A1V9FWA9</accession>
<comment type="subcellular location">
    <subcellularLocation>
        <location evidence="1">Cell membrane</location>
        <topology evidence="1">Multi-pass membrane protein</topology>
    </subcellularLocation>
</comment>
<keyword evidence="4 6" id="KW-1133">Transmembrane helix</keyword>
<reference evidence="9 10" key="1">
    <citation type="submission" date="2016-03" db="EMBL/GenBank/DDBJ databases">
        <title>Niastella vici sp. nov., isolated from farmland soil.</title>
        <authorList>
            <person name="Chen L."/>
            <person name="Wang D."/>
            <person name="Yang S."/>
            <person name="Wang G."/>
        </authorList>
    </citation>
    <scope>NUCLEOTIDE SEQUENCE [LARGE SCALE GENOMIC DNA]</scope>
    <source>
        <strain evidence="9 10">DJ57</strain>
    </source>
</reference>
<evidence type="ECO:0000313" key="9">
    <source>
        <dbReference type="EMBL" id="OQP62635.1"/>
    </source>
</evidence>
<organism evidence="9 10">
    <name type="scientific">Niastella vici</name>
    <dbReference type="NCBI Taxonomy" id="1703345"/>
    <lineage>
        <taxon>Bacteria</taxon>
        <taxon>Pseudomonadati</taxon>
        <taxon>Bacteroidota</taxon>
        <taxon>Chitinophagia</taxon>
        <taxon>Chitinophagales</taxon>
        <taxon>Chitinophagaceae</taxon>
        <taxon>Niastella</taxon>
    </lineage>
</organism>
<evidence type="ECO:0008006" key="11">
    <source>
        <dbReference type="Google" id="ProtNLM"/>
    </source>
</evidence>
<evidence type="ECO:0000313" key="10">
    <source>
        <dbReference type="Proteomes" id="UP000192796"/>
    </source>
</evidence>
<feature type="transmembrane region" description="Helical" evidence="6">
    <location>
        <begin position="332"/>
        <end position="355"/>
    </location>
</feature>
<feature type="transmembrane region" description="Helical" evidence="6">
    <location>
        <begin position="21"/>
        <end position="42"/>
    </location>
</feature>
<keyword evidence="5 6" id="KW-0472">Membrane</keyword>
<protein>
    <recommendedName>
        <fullName evidence="11">ABC transporter permease</fullName>
    </recommendedName>
</protein>
<keyword evidence="10" id="KW-1185">Reference proteome</keyword>
<feature type="transmembrane region" description="Helical" evidence="6">
    <location>
        <begin position="722"/>
        <end position="744"/>
    </location>
</feature>
<evidence type="ECO:0000256" key="2">
    <source>
        <dbReference type="ARBA" id="ARBA00022475"/>
    </source>
</evidence>
<feature type="domain" description="MacB-like periplasmic core" evidence="8">
    <location>
        <begin position="435"/>
        <end position="635"/>
    </location>
</feature>
<feature type="transmembrane region" description="Helical" evidence="6">
    <location>
        <begin position="681"/>
        <end position="702"/>
    </location>
</feature>
<dbReference type="OrthoDB" id="1451596at2"/>
<dbReference type="Pfam" id="PF02687">
    <property type="entry name" value="FtsX"/>
    <property type="match status" value="2"/>
</dbReference>